<gene>
    <name evidence="5" type="ORF">ENT52_07785</name>
</gene>
<keyword evidence="3 5" id="KW-0067">ATP-binding</keyword>
<dbReference type="SUPFAM" id="SSF52540">
    <property type="entry name" value="P-loop containing nucleoside triphosphate hydrolases"/>
    <property type="match status" value="1"/>
</dbReference>
<dbReference type="EMBL" id="DSYZ01000144">
    <property type="protein sequence ID" value="HGT83606.1"/>
    <property type="molecule type" value="Genomic_DNA"/>
</dbReference>
<comment type="caution">
    <text evidence="5">The sequence shown here is derived from an EMBL/GenBank/DDBJ whole genome shotgun (WGS) entry which is preliminary data.</text>
</comment>
<dbReference type="PANTHER" id="PTHR42939">
    <property type="entry name" value="ABC TRANSPORTER ATP-BINDING PROTEIN ALBC-RELATED"/>
    <property type="match status" value="1"/>
</dbReference>
<dbReference type="GO" id="GO:0005524">
    <property type="term" value="F:ATP binding"/>
    <property type="evidence" value="ECO:0007669"/>
    <property type="project" value="UniProtKB-KW"/>
</dbReference>
<dbReference type="PANTHER" id="PTHR42939:SF1">
    <property type="entry name" value="ABC TRANSPORTER ATP-BINDING PROTEIN ALBC-RELATED"/>
    <property type="match status" value="1"/>
</dbReference>
<evidence type="ECO:0000256" key="3">
    <source>
        <dbReference type="ARBA" id="ARBA00022840"/>
    </source>
</evidence>
<organism evidence="5">
    <name type="scientific">Archaeoglobus fulgidus</name>
    <dbReference type="NCBI Taxonomy" id="2234"/>
    <lineage>
        <taxon>Archaea</taxon>
        <taxon>Methanobacteriati</taxon>
        <taxon>Methanobacteriota</taxon>
        <taxon>Archaeoglobi</taxon>
        <taxon>Archaeoglobales</taxon>
        <taxon>Archaeoglobaceae</taxon>
        <taxon>Archaeoglobus</taxon>
    </lineage>
</organism>
<keyword evidence="2" id="KW-0547">Nucleotide-binding</keyword>
<feature type="domain" description="ABC transporter" evidence="4">
    <location>
        <begin position="30"/>
        <end position="247"/>
    </location>
</feature>
<dbReference type="InterPro" id="IPR003439">
    <property type="entry name" value="ABC_transporter-like_ATP-bd"/>
</dbReference>
<dbReference type="InterPro" id="IPR003593">
    <property type="entry name" value="AAA+_ATPase"/>
</dbReference>
<keyword evidence="1" id="KW-0813">Transport</keyword>
<proteinExistence type="predicted"/>
<sequence>MLQILRLSAQAGVEKVQQRVQKCERCSRLIICENVSKRFGETFALKDVSLSFEKSIAILGRNGAGKSTLAKILAGITKPTQGRVSVFGEDPFKNVDIRRKISIVTHNPMLYKELSVEENLRFFAKLYGIKDWEWVIHELKLEGKLNSKVFELSRGYLQRVAIAKALMLKPKLLILDEPFSSLDVEGKEILWAKIHEFKHSIVFSTHSLNEARFCENFAVLEKGELVYFGRDYDEALRALRTREEGSKD</sequence>
<dbReference type="CDD" id="cd03230">
    <property type="entry name" value="ABC_DR_subfamily_A"/>
    <property type="match status" value="1"/>
</dbReference>
<dbReference type="AlphaFoldDB" id="A0A7J3M3V9"/>
<dbReference type="Gene3D" id="3.40.50.300">
    <property type="entry name" value="P-loop containing nucleotide triphosphate hydrolases"/>
    <property type="match status" value="1"/>
</dbReference>
<evidence type="ECO:0000259" key="4">
    <source>
        <dbReference type="PROSITE" id="PS50893"/>
    </source>
</evidence>
<name>A0A7J3M3V9_ARCFL</name>
<accession>A0A7J3M3V9</accession>
<dbReference type="GO" id="GO:0016887">
    <property type="term" value="F:ATP hydrolysis activity"/>
    <property type="evidence" value="ECO:0007669"/>
    <property type="project" value="InterPro"/>
</dbReference>
<protein>
    <submittedName>
        <fullName evidence="5">ABC transporter ATP-binding protein</fullName>
    </submittedName>
</protein>
<dbReference type="SMART" id="SM00382">
    <property type="entry name" value="AAA"/>
    <property type="match status" value="1"/>
</dbReference>
<reference evidence="5" key="1">
    <citation type="journal article" date="2020" name="mSystems">
        <title>Genome- and Community-Level Interaction Insights into Carbon Utilization and Element Cycling Functions of Hydrothermarchaeota in Hydrothermal Sediment.</title>
        <authorList>
            <person name="Zhou Z."/>
            <person name="Liu Y."/>
            <person name="Xu W."/>
            <person name="Pan J."/>
            <person name="Luo Z.H."/>
            <person name="Li M."/>
        </authorList>
    </citation>
    <scope>NUCLEOTIDE SEQUENCE [LARGE SCALE GENOMIC DNA]</scope>
    <source>
        <strain evidence="5">SpSt-587</strain>
    </source>
</reference>
<evidence type="ECO:0000256" key="1">
    <source>
        <dbReference type="ARBA" id="ARBA00022448"/>
    </source>
</evidence>
<dbReference type="InterPro" id="IPR027417">
    <property type="entry name" value="P-loop_NTPase"/>
</dbReference>
<dbReference type="PROSITE" id="PS50893">
    <property type="entry name" value="ABC_TRANSPORTER_2"/>
    <property type="match status" value="1"/>
</dbReference>
<dbReference type="InterPro" id="IPR051782">
    <property type="entry name" value="ABC_Transporter_VariousFunc"/>
</dbReference>
<evidence type="ECO:0000313" key="5">
    <source>
        <dbReference type="EMBL" id="HGT83606.1"/>
    </source>
</evidence>
<dbReference type="Pfam" id="PF00005">
    <property type="entry name" value="ABC_tran"/>
    <property type="match status" value="1"/>
</dbReference>
<evidence type="ECO:0000256" key="2">
    <source>
        <dbReference type="ARBA" id="ARBA00022741"/>
    </source>
</evidence>